<feature type="transmembrane region" description="Helical" evidence="1">
    <location>
        <begin position="143"/>
        <end position="163"/>
    </location>
</feature>
<dbReference type="InterPro" id="IPR009936">
    <property type="entry name" value="DUF1468"/>
</dbReference>
<dbReference type="RefSeq" id="WP_338748787.1">
    <property type="nucleotide sequence ID" value="NZ_CP144913.1"/>
</dbReference>
<evidence type="ECO:0000256" key="1">
    <source>
        <dbReference type="SAM" id="Phobius"/>
    </source>
</evidence>
<keyword evidence="1" id="KW-1133">Transmembrane helix</keyword>
<organism evidence="3 4">
    <name type="scientific">Janibacter alittae</name>
    <dbReference type="NCBI Taxonomy" id="3115209"/>
    <lineage>
        <taxon>Bacteria</taxon>
        <taxon>Bacillati</taxon>
        <taxon>Actinomycetota</taxon>
        <taxon>Actinomycetes</taxon>
        <taxon>Micrococcales</taxon>
        <taxon>Intrasporangiaceae</taxon>
        <taxon>Janibacter</taxon>
    </lineage>
</organism>
<evidence type="ECO:0000313" key="4">
    <source>
        <dbReference type="Proteomes" id="UP001382727"/>
    </source>
</evidence>
<dbReference type="Pfam" id="PF07331">
    <property type="entry name" value="TctB"/>
    <property type="match status" value="1"/>
</dbReference>
<feature type="transmembrane region" description="Helical" evidence="1">
    <location>
        <begin position="98"/>
        <end position="131"/>
    </location>
</feature>
<evidence type="ECO:0000313" key="3">
    <source>
        <dbReference type="EMBL" id="WXB76018.1"/>
    </source>
</evidence>
<name>A0ABZ2MG73_9MICO</name>
<feature type="transmembrane region" description="Helical" evidence="1">
    <location>
        <begin position="67"/>
        <end position="86"/>
    </location>
</feature>
<keyword evidence="1" id="KW-0472">Membrane</keyword>
<accession>A0ABZ2MG73</accession>
<sequence>MSEMTDQEQTLTEVATEGSERRVRGTGWIASKVPLLFVVAVALVFHVKGGDMAVGTLSQPGPGFWPRVLVISLIVSSVVGLCVDLTDGIEAFELSNSVRVLAGFVALCLFVVVFQNTGMILAGMILLMLWLKGLNGESWRLSAIIAVVAPILTYLLFAQALGVRFPDDIVASLWGGR</sequence>
<keyword evidence="1" id="KW-0812">Transmembrane</keyword>
<evidence type="ECO:0000259" key="2">
    <source>
        <dbReference type="Pfam" id="PF07331"/>
    </source>
</evidence>
<feature type="transmembrane region" description="Helical" evidence="1">
    <location>
        <begin position="29"/>
        <end position="47"/>
    </location>
</feature>
<proteinExistence type="predicted"/>
<protein>
    <submittedName>
        <fullName evidence="3">Tripartite tricarboxylate transporter TctB family protein</fullName>
    </submittedName>
</protein>
<feature type="domain" description="DUF1468" evidence="2">
    <location>
        <begin position="35"/>
        <end position="166"/>
    </location>
</feature>
<dbReference type="Proteomes" id="UP001382727">
    <property type="component" value="Chromosome"/>
</dbReference>
<dbReference type="EMBL" id="CP144913">
    <property type="protein sequence ID" value="WXB76018.1"/>
    <property type="molecule type" value="Genomic_DNA"/>
</dbReference>
<reference evidence="3 4" key="1">
    <citation type="submission" date="2024-02" db="EMBL/GenBank/DDBJ databases">
        <title>Janibacter sp. nov., isolated from gut of marine sandworm.</title>
        <authorList>
            <person name="Kim B."/>
            <person name="Jun M.O."/>
            <person name="Shin N.-R."/>
        </authorList>
    </citation>
    <scope>NUCLEOTIDE SEQUENCE [LARGE SCALE GENOMIC DNA]</scope>
    <source>
        <strain evidence="3 4">A1S7</strain>
    </source>
</reference>
<gene>
    <name evidence="3" type="ORF">V1351_13900</name>
</gene>
<keyword evidence="4" id="KW-1185">Reference proteome</keyword>